<name>A0A3Q7F925_SOLLC</name>
<proteinExistence type="predicted"/>
<reference evidence="1" key="2">
    <citation type="submission" date="2019-01" db="UniProtKB">
        <authorList>
            <consortium name="EnsemblPlants"/>
        </authorList>
    </citation>
    <scope>IDENTIFICATION</scope>
    <source>
        <strain evidence="1">cv. Heinz 1706</strain>
    </source>
</reference>
<accession>A0A3Q7F925</accession>
<dbReference type="EnsemblPlants" id="Solyc02g085960.1.1">
    <property type="protein sequence ID" value="Solyc02g085960.1.1.1"/>
    <property type="gene ID" value="Solyc02g085960.1"/>
</dbReference>
<dbReference type="Gramene" id="Solyc02g085960.1.1">
    <property type="protein sequence ID" value="Solyc02g085960.1.1.1"/>
    <property type="gene ID" value="Solyc02g085960.1"/>
</dbReference>
<dbReference type="InParanoid" id="A0A3Q7F925"/>
<evidence type="ECO:0000313" key="2">
    <source>
        <dbReference type="Proteomes" id="UP000004994"/>
    </source>
</evidence>
<keyword evidence="2" id="KW-1185">Reference proteome</keyword>
<protein>
    <submittedName>
        <fullName evidence="1">Uncharacterized protein</fullName>
    </submittedName>
</protein>
<dbReference type="AlphaFoldDB" id="A0A3Q7F925"/>
<dbReference type="PaxDb" id="4081-Solyc02g085960.1.1"/>
<evidence type="ECO:0000313" key="1">
    <source>
        <dbReference type="EnsemblPlants" id="Solyc02g085960.1.1.1"/>
    </source>
</evidence>
<organism evidence="1">
    <name type="scientific">Solanum lycopersicum</name>
    <name type="common">Tomato</name>
    <name type="synonym">Lycopersicon esculentum</name>
    <dbReference type="NCBI Taxonomy" id="4081"/>
    <lineage>
        <taxon>Eukaryota</taxon>
        <taxon>Viridiplantae</taxon>
        <taxon>Streptophyta</taxon>
        <taxon>Embryophyta</taxon>
        <taxon>Tracheophyta</taxon>
        <taxon>Spermatophyta</taxon>
        <taxon>Magnoliopsida</taxon>
        <taxon>eudicotyledons</taxon>
        <taxon>Gunneridae</taxon>
        <taxon>Pentapetalae</taxon>
        <taxon>asterids</taxon>
        <taxon>lamiids</taxon>
        <taxon>Solanales</taxon>
        <taxon>Solanaceae</taxon>
        <taxon>Solanoideae</taxon>
        <taxon>Solaneae</taxon>
        <taxon>Solanum</taxon>
        <taxon>Solanum subgen. Lycopersicon</taxon>
    </lineage>
</organism>
<dbReference type="OMA" id="WIWHPNS"/>
<reference evidence="1" key="1">
    <citation type="journal article" date="2012" name="Nature">
        <title>The tomato genome sequence provides insights into fleshy fruit evolution.</title>
        <authorList>
            <consortium name="Tomato Genome Consortium"/>
        </authorList>
    </citation>
    <scope>NUCLEOTIDE SEQUENCE [LARGE SCALE GENOMIC DNA]</scope>
    <source>
        <strain evidence="1">cv. Heinz 1706</strain>
    </source>
</reference>
<sequence length="158" mass="18532">MESVHNEGGVAVEKVENKNTEKEIPPLDVVKDYEEQGLVIQLEKTVENNYENNVSIDFDSMFPDFFHGDEEMDLAMKFYHGIDDRDVLDPPVVLPIIEPSYMKFDESIQFDCPEEFKLGDGQPLLSNDRGNWDHELMNWIWHPNSYDEFLRFQRGDEN</sequence>
<dbReference type="Proteomes" id="UP000004994">
    <property type="component" value="Chromosome 2"/>
</dbReference>